<dbReference type="KEGG" id="dax:FDQ92_08870"/>
<dbReference type="PRINTS" id="PR00112">
    <property type="entry name" value="ACYLPHPHTASE"/>
</dbReference>
<sequence length="95" mass="10837">MSQKKRVHVWITGRVQGVFFRAYTRDAARSFNVGGWVRNLPDGRVEAVFEGEAPAVEAMVEWCRTGSPLSRVDDVRVVEEPFEGKFSGFEIRYGR</sequence>
<dbReference type="InterPro" id="IPR020456">
    <property type="entry name" value="Acylphosphatase"/>
</dbReference>
<dbReference type="Proteomes" id="UP000298602">
    <property type="component" value="Chromosome"/>
</dbReference>
<gene>
    <name evidence="8" type="ORF">FDQ92_08870</name>
</gene>
<evidence type="ECO:0000256" key="1">
    <source>
        <dbReference type="ARBA" id="ARBA00005614"/>
    </source>
</evidence>
<keyword evidence="9" id="KW-1185">Reference proteome</keyword>
<dbReference type="PROSITE" id="PS00151">
    <property type="entry name" value="ACYLPHOSPHATASE_2"/>
    <property type="match status" value="1"/>
</dbReference>
<dbReference type="RefSeq" id="WP_137424289.1">
    <property type="nucleotide sequence ID" value="NZ_CP040098.1"/>
</dbReference>
<evidence type="ECO:0000256" key="3">
    <source>
        <dbReference type="ARBA" id="ARBA00047645"/>
    </source>
</evidence>
<feature type="active site" evidence="4">
    <location>
        <position position="21"/>
    </location>
</feature>
<evidence type="ECO:0000313" key="8">
    <source>
        <dbReference type="EMBL" id="QCQ22262.1"/>
    </source>
</evidence>
<comment type="catalytic activity">
    <reaction evidence="3 4 5">
        <text>an acyl phosphate + H2O = a carboxylate + phosphate + H(+)</text>
        <dbReference type="Rhea" id="RHEA:14965"/>
        <dbReference type="ChEBI" id="CHEBI:15377"/>
        <dbReference type="ChEBI" id="CHEBI:15378"/>
        <dbReference type="ChEBI" id="CHEBI:29067"/>
        <dbReference type="ChEBI" id="CHEBI:43474"/>
        <dbReference type="ChEBI" id="CHEBI:59918"/>
        <dbReference type="EC" id="3.6.1.7"/>
    </reaction>
</comment>
<dbReference type="Pfam" id="PF00708">
    <property type="entry name" value="Acylphosphatase"/>
    <property type="match status" value="1"/>
</dbReference>
<proteinExistence type="inferred from homology"/>
<dbReference type="AlphaFoldDB" id="A0A4P8L665"/>
<dbReference type="PROSITE" id="PS00150">
    <property type="entry name" value="ACYLPHOSPHATASE_1"/>
    <property type="match status" value="1"/>
</dbReference>
<dbReference type="InterPro" id="IPR017968">
    <property type="entry name" value="Acylphosphatase_CS"/>
</dbReference>
<feature type="active site" evidence="4">
    <location>
        <position position="39"/>
    </location>
</feature>
<accession>A0A4P8L665</accession>
<dbReference type="InterPro" id="IPR001792">
    <property type="entry name" value="Acylphosphatase-like_dom"/>
</dbReference>
<reference evidence="8 9" key="2">
    <citation type="submission" date="2019-05" db="EMBL/GenBank/DDBJ databases">
        <authorList>
            <person name="Suflita J.M."/>
            <person name="Marks C.R."/>
        </authorList>
    </citation>
    <scope>NUCLEOTIDE SEQUENCE [LARGE SCALE GENOMIC DNA]</scope>
    <source>
        <strain evidence="8 9">ALDC</strain>
    </source>
</reference>
<dbReference type="SUPFAM" id="SSF54975">
    <property type="entry name" value="Acylphosphatase/BLUF domain-like"/>
    <property type="match status" value="1"/>
</dbReference>
<dbReference type="PROSITE" id="PS51160">
    <property type="entry name" value="ACYLPHOSPHATASE_3"/>
    <property type="match status" value="1"/>
</dbReference>
<dbReference type="PANTHER" id="PTHR47268:SF4">
    <property type="entry name" value="ACYLPHOSPHATASE"/>
    <property type="match status" value="1"/>
</dbReference>
<protein>
    <recommendedName>
        <fullName evidence="2 4">Acylphosphatase</fullName>
        <ecNumber evidence="2 4">3.6.1.7</ecNumber>
    </recommendedName>
</protein>
<organism evidence="8 9">
    <name type="scientific">Desulfoglaeba alkanexedens ALDC</name>
    <dbReference type="NCBI Taxonomy" id="980445"/>
    <lineage>
        <taxon>Bacteria</taxon>
        <taxon>Pseudomonadati</taxon>
        <taxon>Thermodesulfobacteriota</taxon>
        <taxon>Syntrophobacteria</taxon>
        <taxon>Syntrophobacterales</taxon>
        <taxon>Syntrophobacteraceae</taxon>
        <taxon>Desulfoglaeba</taxon>
    </lineage>
</organism>
<dbReference type="Gene3D" id="3.30.70.100">
    <property type="match status" value="1"/>
</dbReference>
<dbReference type="GO" id="GO:0003998">
    <property type="term" value="F:acylphosphatase activity"/>
    <property type="evidence" value="ECO:0007669"/>
    <property type="project" value="UniProtKB-EC"/>
</dbReference>
<evidence type="ECO:0000256" key="6">
    <source>
        <dbReference type="RuleBase" id="RU004168"/>
    </source>
</evidence>
<feature type="domain" description="Acylphosphatase-like" evidence="7">
    <location>
        <begin position="6"/>
        <end position="93"/>
    </location>
</feature>
<evidence type="ECO:0000259" key="7">
    <source>
        <dbReference type="PROSITE" id="PS51160"/>
    </source>
</evidence>
<comment type="similarity">
    <text evidence="1 6">Belongs to the acylphosphatase family.</text>
</comment>
<reference evidence="8 9" key="1">
    <citation type="submission" date="2019-05" db="EMBL/GenBank/DDBJ databases">
        <title>The Complete Genome Sequence of the n-alkane-degrading Desulfoglaeba alkanexedens ALDC reveals multiple alkylsuccinate synthase gene clusters.</title>
        <authorList>
            <person name="Callaghan A.V."/>
            <person name="Davidova I.A."/>
            <person name="Duncan K.E."/>
            <person name="Morris B."/>
            <person name="McInerney M.J."/>
        </authorList>
    </citation>
    <scope>NUCLEOTIDE SEQUENCE [LARGE SCALE GENOMIC DNA]</scope>
    <source>
        <strain evidence="8 9">ALDC</strain>
    </source>
</reference>
<dbReference type="OrthoDB" id="5295388at2"/>
<dbReference type="NCBIfam" id="NF011016">
    <property type="entry name" value="PRK14444.1"/>
    <property type="match status" value="1"/>
</dbReference>
<evidence type="ECO:0000256" key="5">
    <source>
        <dbReference type="RuleBase" id="RU000553"/>
    </source>
</evidence>
<name>A0A4P8L665_9BACT</name>
<dbReference type="EMBL" id="CP040098">
    <property type="protein sequence ID" value="QCQ22262.1"/>
    <property type="molecule type" value="Genomic_DNA"/>
</dbReference>
<keyword evidence="4 5" id="KW-0378">Hydrolase</keyword>
<dbReference type="InterPro" id="IPR036046">
    <property type="entry name" value="Acylphosphatase-like_dom_sf"/>
</dbReference>
<evidence type="ECO:0000313" key="9">
    <source>
        <dbReference type="Proteomes" id="UP000298602"/>
    </source>
</evidence>
<evidence type="ECO:0000256" key="2">
    <source>
        <dbReference type="ARBA" id="ARBA00012150"/>
    </source>
</evidence>
<evidence type="ECO:0000256" key="4">
    <source>
        <dbReference type="PROSITE-ProRule" id="PRU00520"/>
    </source>
</evidence>
<dbReference type="EC" id="3.6.1.7" evidence="2 4"/>
<dbReference type="PANTHER" id="PTHR47268">
    <property type="entry name" value="ACYLPHOSPHATASE"/>
    <property type="match status" value="1"/>
</dbReference>